<sequence>MRLYIHIGIGKTGTSSIQHMLANSAQALADCGFYYPQQGRNGTAAHHSLAAFDVDDLGVGIEAYFKALLEELDAQSAPNAILSSEGFCFCRPRVVRRIGELLSSYHVRVIFYARRPVELIASSYLEKLKAGQLTNATIEQFYKVCLAERSFFMSDRLDSWAIEFGRQALSVRLYDRRFLKGDSVSDFLDVIGAGEMPADMGEVQENPTLSSAFVPCLEAFDRAAPSSPMRPHIVAALVNASEDVVGSDIFSAATLKQIARDHAVANAIFAQTYLSREEARAFIAP</sequence>
<protein>
    <recommendedName>
        <fullName evidence="3">Sulfotransferase domain protein</fullName>
    </recommendedName>
</protein>
<evidence type="ECO:0008006" key="3">
    <source>
        <dbReference type="Google" id="ProtNLM"/>
    </source>
</evidence>
<dbReference type="RefSeq" id="WP_158767322.1">
    <property type="nucleotide sequence ID" value="NZ_CP047045.1"/>
</dbReference>
<reference evidence="2" key="1">
    <citation type="submission" date="2019-12" db="EMBL/GenBank/DDBJ databases">
        <title>Complete genome of Terracaulis silvestris 0127_4.</title>
        <authorList>
            <person name="Vieira S."/>
            <person name="Riedel T."/>
            <person name="Sproer C."/>
            <person name="Pascual J."/>
            <person name="Boedeker C."/>
            <person name="Overmann J."/>
        </authorList>
    </citation>
    <scope>NUCLEOTIDE SEQUENCE [LARGE SCALE GENOMIC DNA]</scope>
    <source>
        <strain evidence="2">0127_4</strain>
    </source>
</reference>
<evidence type="ECO:0000313" key="1">
    <source>
        <dbReference type="EMBL" id="QGZ96540.1"/>
    </source>
</evidence>
<dbReference type="KEGG" id="tsv:DSM104635_03400"/>
<name>A0A6I6MMM4_9CAUL</name>
<dbReference type="EMBL" id="CP047045">
    <property type="protein sequence ID" value="QGZ96540.1"/>
    <property type="molecule type" value="Genomic_DNA"/>
</dbReference>
<dbReference type="InterPro" id="IPR027417">
    <property type="entry name" value="P-loop_NTPase"/>
</dbReference>
<organism evidence="1 2">
    <name type="scientific">Terricaulis silvestris</name>
    <dbReference type="NCBI Taxonomy" id="2686094"/>
    <lineage>
        <taxon>Bacteria</taxon>
        <taxon>Pseudomonadati</taxon>
        <taxon>Pseudomonadota</taxon>
        <taxon>Alphaproteobacteria</taxon>
        <taxon>Caulobacterales</taxon>
        <taxon>Caulobacteraceae</taxon>
        <taxon>Terricaulis</taxon>
    </lineage>
</organism>
<gene>
    <name evidence="1" type="ORF">DSM104635_03400</name>
</gene>
<dbReference type="AlphaFoldDB" id="A0A6I6MMM4"/>
<dbReference type="Proteomes" id="UP000431269">
    <property type="component" value="Chromosome"/>
</dbReference>
<evidence type="ECO:0000313" key="2">
    <source>
        <dbReference type="Proteomes" id="UP000431269"/>
    </source>
</evidence>
<dbReference type="Gene3D" id="3.40.50.300">
    <property type="entry name" value="P-loop containing nucleotide triphosphate hydrolases"/>
    <property type="match status" value="1"/>
</dbReference>
<proteinExistence type="predicted"/>
<dbReference type="SUPFAM" id="SSF52540">
    <property type="entry name" value="P-loop containing nucleoside triphosphate hydrolases"/>
    <property type="match status" value="1"/>
</dbReference>
<keyword evidence="2" id="KW-1185">Reference proteome</keyword>
<accession>A0A6I6MMM4</accession>